<evidence type="ECO:0000313" key="1">
    <source>
        <dbReference type="EMBL" id="RKF71955.1"/>
    </source>
</evidence>
<protein>
    <submittedName>
        <fullName evidence="1">Uncharacterized protein</fullName>
    </submittedName>
</protein>
<reference evidence="1 2" key="1">
    <citation type="journal article" date="2018" name="BMC Genomics">
        <title>Comparative genome analyses reveal sequence features reflecting distinct modes of host-adaptation between dicot and monocot powdery mildew.</title>
        <authorList>
            <person name="Wu Y."/>
            <person name="Ma X."/>
            <person name="Pan Z."/>
            <person name="Kale S.D."/>
            <person name="Song Y."/>
            <person name="King H."/>
            <person name="Zhang Q."/>
            <person name="Presley C."/>
            <person name="Deng X."/>
            <person name="Wei C.I."/>
            <person name="Xiao S."/>
        </authorList>
    </citation>
    <scope>NUCLEOTIDE SEQUENCE [LARGE SCALE GENOMIC DNA]</scope>
    <source>
        <strain evidence="1">UMSG1</strain>
    </source>
</reference>
<name>A0A420IBT8_9PEZI</name>
<evidence type="ECO:0000313" key="2">
    <source>
        <dbReference type="Proteomes" id="UP000285326"/>
    </source>
</evidence>
<dbReference type="Proteomes" id="UP000285326">
    <property type="component" value="Unassembled WGS sequence"/>
</dbReference>
<dbReference type="EMBL" id="MCBS01024980">
    <property type="protein sequence ID" value="RKF71955.1"/>
    <property type="molecule type" value="Genomic_DNA"/>
</dbReference>
<gene>
    <name evidence="1" type="ORF">GcM1_249059</name>
</gene>
<proteinExistence type="predicted"/>
<organism evidence="1 2">
    <name type="scientific">Golovinomyces cichoracearum</name>
    <dbReference type="NCBI Taxonomy" id="62708"/>
    <lineage>
        <taxon>Eukaryota</taxon>
        <taxon>Fungi</taxon>
        <taxon>Dikarya</taxon>
        <taxon>Ascomycota</taxon>
        <taxon>Pezizomycotina</taxon>
        <taxon>Leotiomycetes</taxon>
        <taxon>Erysiphales</taxon>
        <taxon>Erysiphaceae</taxon>
        <taxon>Golovinomyces</taxon>
    </lineage>
</organism>
<sequence length="514" mass="58371">MTLSNLSMDALDETPEVICKLQCSLEQYIKPRKTISQIRRILRLHLHAYLQDANHNLVNRPLLLPTLTHNLEGSLHDVKGLSREYLRCVHFNTKARNEYLQLSNEQLVNHNNDNLESAHSNLCNNDESSPCTDSFIDLVRKKHRYERLNVIHRYIEELALKPSASDDYLDLKVILKEAADLPQVPNEVMLPSSVDKDSALAKMEILTSHLEKSVFRAKKVLKREQQLLSDLKAELPISSFSQNAHLSALEVTRNELISWIESELVQTDCSPSDVTEATPCDTNHQTQVIPDVNSSTESLGKLYSKYLDARKLLLVLAKDEIMSPIAGNSDDQEKTKPVDQLAANSNTLGVIQPYLSELISLSGSQKAFIQLKVHFATSLTKEVESSNQDFARLAQESHLLASHPIPIFDSERKKAHRWISFAEETPSLEKQDSSHHAKQWIYAAQSADNIDREVVLQNSEKVNLSLAEIQRNITKLDLLFGKNKGDQGSYRRRSVWNYLIENTNYFKAEICDNV</sequence>
<accession>A0A420IBT8</accession>
<comment type="caution">
    <text evidence="1">The sequence shown here is derived from an EMBL/GenBank/DDBJ whole genome shotgun (WGS) entry which is preliminary data.</text>
</comment>
<dbReference type="AlphaFoldDB" id="A0A420IBT8"/>